<organism evidence="1">
    <name type="scientific">marine sediment metagenome</name>
    <dbReference type="NCBI Taxonomy" id="412755"/>
    <lineage>
        <taxon>unclassified sequences</taxon>
        <taxon>metagenomes</taxon>
        <taxon>ecological metagenomes</taxon>
    </lineage>
</organism>
<evidence type="ECO:0000313" key="1">
    <source>
        <dbReference type="EMBL" id="KKL05690.1"/>
    </source>
</evidence>
<reference evidence="1" key="1">
    <citation type="journal article" date="2015" name="Nature">
        <title>Complex archaea that bridge the gap between prokaryotes and eukaryotes.</title>
        <authorList>
            <person name="Spang A."/>
            <person name="Saw J.H."/>
            <person name="Jorgensen S.L."/>
            <person name="Zaremba-Niedzwiedzka K."/>
            <person name="Martijn J."/>
            <person name="Lind A.E."/>
            <person name="van Eijk R."/>
            <person name="Schleper C."/>
            <person name="Guy L."/>
            <person name="Ettema T.J."/>
        </authorList>
    </citation>
    <scope>NUCLEOTIDE SEQUENCE</scope>
</reference>
<comment type="caution">
    <text evidence="1">The sequence shown here is derived from an EMBL/GenBank/DDBJ whole genome shotgun (WGS) entry which is preliminary data.</text>
</comment>
<dbReference type="AlphaFoldDB" id="A0A0F9A8D3"/>
<accession>A0A0F9A8D3</accession>
<dbReference type="EMBL" id="LAZR01044010">
    <property type="protein sequence ID" value="KKL05690.1"/>
    <property type="molecule type" value="Genomic_DNA"/>
</dbReference>
<proteinExistence type="predicted"/>
<gene>
    <name evidence="1" type="ORF">LCGC14_2603490</name>
</gene>
<name>A0A0F9A8D3_9ZZZZ</name>
<sequence>MSKRRNSKKRYSDPYGKNRPLKVGQKRCQTNWCNAAVWYANLRMTENGKLVCPNCFDALRIRAIYKDVEIVISTHDISEREQ</sequence>
<protein>
    <submittedName>
        <fullName evidence="1">Uncharacterized protein</fullName>
    </submittedName>
</protein>